<organism evidence="1 2">
    <name type="scientific">Trifolium pratense</name>
    <name type="common">Red clover</name>
    <dbReference type="NCBI Taxonomy" id="57577"/>
    <lineage>
        <taxon>Eukaryota</taxon>
        <taxon>Viridiplantae</taxon>
        <taxon>Streptophyta</taxon>
        <taxon>Embryophyta</taxon>
        <taxon>Tracheophyta</taxon>
        <taxon>Spermatophyta</taxon>
        <taxon>Magnoliopsida</taxon>
        <taxon>eudicotyledons</taxon>
        <taxon>Gunneridae</taxon>
        <taxon>Pentapetalae</taxon>
        <taxon>rosids</taxon>
        <taxon>fabids</taxon>
        <taxon>Fabales</taxon>
        <taxon>Fabaceae</taxon>
        <taxon>Papilionoideae</taxon>
        <taxon>50 kb inversion clade</taxon>
        <taxon>NPAAA clade</taxon>
        <taxon>Hologalegina</taxon>
        <taxon>IRL clade</taxon>
        <taxon>Trifolieae</taxon>
        <taxon>Trifolium</taxon>
    </lineage>
</organism>
<comment type="caution">
    <text evidence="1">The sequence shown here is derived from an EMBL/GenBank/DDBJ whole genome shotgun (WGS) entry which is preliminary data.</text>
</comment>
<reference evidence="1" key="1">
    <citation type="submission" date="2023-10" db="EMBL/GenBank/DDBJ databases">
        <authorList>
            <person name="Rodriguez Cubillos JULIANA M."/>
            <person name="De Vega J."/>
        </authorList>
    </citation>
    <scope>NUCLEOTIDE SEQUENCE</scope>
</reference>
<name>A0ACB0J6P1_TRIPR</name>
<evidence type="ECO:0000313" key="2">
    <source>
        <dbReference type="Proteomes" id="UP001177021"/>
    </source>
</evidence>
<dbReference type="EMBL" id="CASHSV030000024">
    <property type="protein sequence ID" value="CAJ2639785.1"/>
    <property type="molecule type" value="Genomic_DNA"/>
</dbReference>
<dbReference type="Proteomes" id="UP001177021">
    <property type="component" value="Unassembled WGS sequence"/>
</dbReference>
<gene>
    <name evidence="1" type="ORF">MILVUS5_LOCUS9755</name>
</gene>
<sequence length="168" mass="19939">MRKCLAFLKAGQKLWTYIDIEDYCRFSDVIFYKGLVYAVGEWNDIVSFDLSNLKDEKVIPNVVSSKGDDYSQRVYLVKSLEGDLWLIRRFIDFPDDFDEDDEEDDDDDSSGTRRSGTRRFEVYKLEYLCMLYISLIIYKKIQFIIPKIILMAFLFLILRGHLTWESTM</sequence>
<protein>
    <submittedName>
        <fullName evidence="1">Uncharacterized protein</fullName>
    </submittedName>
</protein>
<proteinExistence type="predicted"/>
<keyword evidence="2" id="KW-1185">Reference proteome</keyword>
<evidence type="ECO:0000313" key="1">
    <source>
        <dbReference type="EMBL" id="CAJ2639785.1"/>
    </source>
</evidence>
<accession>A0ACB0J6P1</accession>